<accession>A0AAW0UNZ8</accession>
<evidence type="ECO:0000256" key="1">
    <source>
        <dbReference type="SAM" id="MobiDB-lite"/>
    </source>
</evidence>
<organism evidence="2 3">
    <name type="scientific">Scylla paramamosain</name>
    <name type="common">Mud crab</name>
    <dbReference type="NCBI Taxonomy" id="85552"/>
    <lineage>
        <taxon>Eukaryota</taxon>
        <taxon>Metazoa</taxon>
        <taxon>Ecdysozoa</taxon>
        <taxon>Arthropoda</taxon>
        <taxon>Crustacea</taxon>
        <taxon>Multicrustacea</taxon>
        <taxon>Malacostraca</taxon>
        <taxon>Eumalacostraca</taxon>
        <taxon>Eucarida</taxon>
        <taxon>Decapoda</taxon>
        <taxon>Pleocyemata</taxon>
        <taxon>Brachyura</taxon>
        <taxon>Eubrachyura</taxon>
        <taxon>Portunoidea</taxon>
        <taxon>Portunidae</taxon>
        <taxon>Portuninae</taxon>
        <taxon>Scylla</taxon>
    </lineage>
</organism>
<comment type="caution">
    <text evidence="2">The sequence shown here is derived from an EMBL/GenBank/DDBJ whole genome shotgun (WGS) entry which is preliminary data.</text>
</comment>
<reference evidence="2 3" key="1">
    <citation type="submission" date="2023-03" db="EMBL/GenBank/DDBJ databases">
        <title>High-quality genome of Scylla paramamosain provides insights in environmental adaptation.</title>
        <authorList>
            <person name="Zhang L."/>
        </authorList>
    </citation>
    <scope>NUCLEOTIDE SEQUENCE [LARGE SCALE GENOMIC DNA]</scope>
    <source>
        <strain evidence="2">LZ_2023a</strain>
        <tissue evidence="2">Muscle</tissue>
    </source>
</reference>
<sequence>MSIISLPPRRVSFAGSRCCGSVAVVRAVVVLQRGQHSSQEIKAFKNMGHGLHTSSAPHQGHDHAAEHQGK</sequence>
<keyword evidence="3" id="KW-1185">Reference proteome</keyword>
<proteinExistence type="predicted"/>
<feature type="region of interest" description="Disordered" evidence="1">
    <location>
        <begin position="46"/>
        <end position="70"/>
    </location>
</feature>
<protein>
    <submittedName>
        <fullName evidence="2">Uncharacterized protein</fullName>
    </submittedName>
</protein>
<dbReference type="AlphaFoldDB" id="A0AAW0UNZ8"/>
<dbReference type="EMBL" id="JARAKH010000009">
    <property type="protein sequence ID" value="KAK8400923.1"/>
    <property type="molecule type" value="Genomic_DNA"/>
</dbReference>
<evidence type="ECO:0000313" key="3">
    <source>
        <dbReference type="Proteomes" id="UP001487740"/>
    </source>
</evidence>
<name>A0AAW0UNZ8_SCYPA</name>
<evidence type="ECO:0000313" key="2">
    <source>
        <dbReference type="EMBL" id="KAK8400923.1"/>
    </source>
</evidence>
<gene>
    <name evidence="2" type="ORF">O3P69_002594</name>
</gene>
<feature type="compositionally biased region" description="Basic and acidic residues" evidence="1">
    <location>
        <begin position="59"/>
        <end position="70"/>
    </location>
</feature>
<dbReference type="Proteomes" id="UP001487740">
    <property type="component" value="Unassembled WGS sequence"/>
</dbReference>